<feature type="domain" description="SCP2" evidence="1">
    <location>
        <begin position="25"/>
        <end position="101"/>
    </location>
</feature>
<dbReference type="PANTHER" id="PTHR10094:SF25">
    <property type="entry name" value="SCP2 STEROL-BINDING DOMAIN-CONTAINING PROTEIN 1"/>
    <property type="match status" value="1"/>
</dbReference>
<dbReference type="SUPFAM" id="SSF55718">
    <property type="entry name" value="SCP-like"/>
    <property type="match status" value="1"/>
</dbReference>
<evidence type="ECO:0000313" key="3">
    <source>
        <dbReference type="Proteomes" id="UP000245461"/>
    </source>
</evidence>
<protein>
    <submittedName>
        <fullName evidence="2">Sterol-binding protein</fullName>
    </submittedName>
</protein>
<comment type="caution">
    <text evidence="2">The sequence shown here is derived from an EMBL/GenBank/DDBJ whole genome shotgun (WGS) entry which is preliminary data.</text>
</comment>
<dbReference type="AlphaFoldDB" id="A0A317DSD3"/>
<dbReference type="InterPro" id="IPR003033">
    <property type="entry name" value="SCP2_sterol-bd_dom"/>
</dbReference>
<dbReference type="OrthoDB" id="9809312at2"/>
<proteinExistence type="predicted"/>
<dbReference type="RefSeq" id="WP_109908125.1">
    <property type="nucleotide sequence ID" value="NZ_QGLE01000023.1"/>
</dbReference>
<gene>
    <name evidence="2" type="ORF">DKG74_20915</name>
</gene>
<dbReference type="Gene3D" id="3.30.1050.10">
    <property type="entry name" value="SCP2 sterol-binding domain"/>
    <property type="match status" value="1"/>
</dbReference>
<evidence type="ECO:0000259" key="1">
    <source>
        <dbReference type="Pfam" id="PF02036"/>
    </source>
</evidence>
<dbReference type="Proteomes" id="UP000245461">
    <property type="component" value="Unassembled WGS sequence"/>
</dbReference>
<organism evidence="2 3">
    <name type="scientific">Zavarzinia aquatilis</name>
    <dbReference type="NCBI Taxonomy" id="2211142"/>
    <lineage>
        <taxon>Bacteria</taxon>
        <taxon>Pseudomonadati</taxon>
        <taxon>Pseudomonadota</taxon>
        <taxon>Alphaproteobacteria</taxon>
        <taxon>Rhodospirillales</taxon>
        <taxon>Zavarziniaceae</taxon>
        <taxon>Zavarzinia</taxon>
    </lineage>
</organism>
<accession>A0A317DSD3</accession>
<reference evidence="2 3" key="1">
    <citation type="submission" date="2018-05" db="EMBL/GenBank/DDBJ databases">
        <title>Zavarzinia sp. HR-AS.</title>
        <authorList>
            <person name="Lee Y."/>
            <person name="Jeon C.O."/>
        </authorList>
    </citation>
    <scope>NUCLEOTIDE SEQUENCE [LARGE SCALE GENOMIC DNA]</scope>
    <source>
        <strain evidence="2 3">HR-AS</strain>
    </source>
</reference>
<dbReference type="Pfam" id="PF02036">
    <property type="entry name" value="SCP2"/>
    <property type="match status" value="1"/>
</dbReference>
<name>A0A317DSD3_9PROT</name>
<dbReference type="GO" id="GO:0005829">
    <property type="term" value="C:cytosol"/>
    <property type="evidence" value="ECO:0007669"/>
    <property type="project" value="TreeGrafter"/>
</dbReference>
<sequence length="104" mass="11263">MSDDDVEEIRSEVAQRLGEDFGLNATLKLDFNGAGIVYLDGRATPNAVSGDDLPADCTIRISLADFRAMTEGRLDGTTAFMMGRLKVEGQTAIAMKLRPILGRK</sequence>
<dbReference type="EMBL" id="QGLE01000023">
    <property type="protein sequence ID" value="PWR17579.1"/>
    <property type="molecule type" value="Genomic_DNA"/>
</dbReference>
<keyword evidence="3" id="KW-1185">Reference proteome</keyword>
<dbReference type="InterPro" id="IPR036527">
    <property type="entry name" value="SCP2_sterol-bd_dom_sf"/>
</dbReference>
<evidence type="ECO:0000313" key="2">
    <source>
        <dbReference type="EMBL" id="PWR17579.1"/>
    </source>
</evidence>
<dbReference type="PANTHER" id="PTHR10094">
    <property type="entry name" value="STEROL CARRIER PROTEIN 2 SCP-2 FAMILY PROTEIN"/>
    <property type="match status" value="1"/>
</dbReference>